<name>A0A6J5P2S2_9CAUD</name>
<proteinExistence type="predicted"/>
<reference evidence="1" key="1">
    <citation type="submission" date="2020-04" db="EMBL/GenBank/DDBJ databases">
        <authorList>
            <person name="Chiriac C."/>
            <person name="Salcher M."/>
            <person name="Ghai R."/>
            <person name="Kavagutti S V."/>
        </authorList>
    </citation>
    <scope>NUCLEOTIDE SEQUENCE</scope>
</reference>
<protein>
    <submittedName>
        <fullName evidence="1">Uncharacterized protein</fullName>
    </submittedName>
</protein>
<gene>
    <name evidence="1" type="ORF">UFOVP776_46</name>
</gene>
<evidence type="ECO:0000313" key="1">
    <source>
        <dbReference type="EMBL" id="CAB4161794.1"/>
    </source>
</evidence>
<sequence>MSGDHNMNQTSSGWRKRQIALDIKAKNARELGLDYEPDKTVIEMATEAGLMGKPVFRDGLEHFAELVRADERNSWPAEMEAMERQVNILTDALAKAKADEREACAKVCEDLDAWSMDDPGSTAAKAIRARGDKHDKLLRVLQTPCFYNINQVWRLRKMNDKEALKLALEALTYIYTETTADEDELIDQAITAIKEALAQPEPRDIAALVQGMEVSIDVSTGDHDAQRRLFGTVTLVQQNQGSRHGLILLVQDPQPNFKAQRKPLTDGEIYAMCDDFDNWSEWDGGEYQRLWLNLCRAIEAAHGIKENT</sequence>
<dbReference type="EMBL" id="LR796724">
    <property type="protein sequence ID" value="CAB4161794.1"/>
    <property type="molecule type" value="Genomic_DNA"/>
</dbReference>
<accession>A0A6J5P2S2</accession>
<organism evidence="1">
    <name type="scientific">uncultured Caudovirales phage</name>
    <dbReference type="NCBI Taxonomy" id="2100421"/>
    <lineage>
        <taxon>Viruses</taxon>
        <taxon>Duplodnaviria</taxon>
        <taxon>Heunggongvirae</taxon>
        <taxon>Uroviricota</taxon>
        <taxon>Caudoviricetes</taxon>
        <taxon>Peduoviridae</taxon>
        <taxon>Maltschvirus</taxon>
        <taxon>Maltschvirus maltsch</taxon>
    </lineage>
</organism>